<dbReference type="InterPro" id="IPR012906">
    <property type="entry name" value="PaaX-like_N"/>
</dbReference>
<dbReference type="InterPro" id="IPR036390">
    <property type="entry name" value="WH_DNA-bd_sf"/>
</dbReference>
<evidence type="ECO:0008006" key="5">
    <source>
        <dbReference type="Google" id="ProtNLM"/>
    </source>
</evidence>
<protein>
    <recommendedName>
        <fullName evidence="5">PaaX family transcriptional regulator</fullName>
    </recommendedName>
</protein>
<feature type="domain" description="Transcriptional repressor PaaX-like N-terminal" evidence="1">
    <location>
        <begin position="22"/>
        <end position="87"/>
    </location>
</feature>
<dbReference type="PANTHER" id="PTHR30319:SF1">
    <property type="entry name" value="TRANSCRIPTIONAL REPRESSOR PAAX"/>
    <property type="match status" value="1"/>
</dbReference>
<dbReference type="Gene3D" id="1.20.58.1460">
    <property type="match status" value="1"/>
</dbReference>
<gene>
    <name evidence="3" type="ORF">KUL25_18430</name>
</gene>
<sequence length="257" mass="27462">MSDPVRQLAEALEAQAPLKLWSVLVSCLGDVSQEQAVEVSGIALSALVERVGLQPQAMRVALHRLKRDGWVESRRDGRVGFHRLSASALAQTWRVAGRIYGPAAGSGGWHLVGMPPDMPDGLTVLPDSVSAVAISRSFALAFGPVEDMPKAWLVTAPGPRGLPGWVRDVVAEAGCEREFLALEAAVAAIGALPDDPLDRLALRVLVLHGWRRLILRSNPAAEMALGETRAEIACRATVHGILESLGPTTQEWLQVAS</sequence>
<dbReference type="RefSeq" id="WP_257894249.1">
    <property type="nucleotide sequence ID" value="NZ_JAIMBW010000001.1"/>
</dbReference>
<name>A0A975TTG7_9RHOB</name>
<dbReference type="InterPro" id="IPR055233">
    <property type="entry name" value="PaaX-like_ferredoxin-like"/>
</dbReference>
<dbReference type="EMBL" id="JAIMBW010000001">
    <property type="protein sequence ID" value="MBY4894738.1"/>
    <property type="molecule type" value="Genomic_DNA"/>
</dbReference>
<dbReference type="AlphaFoldDB" id="A0A975TTG7"/>
<dbReference type="SUPFAM" id="SSF46785">
    <property type="entry name" value="Winged helix' DNA-binding domain"/>
    <property type="match status" value="1"/>
</dbReference>
<evidence type="ECO:0000259" key="1">
    <source>
        <dbReference type="Pfam" id="PF07848"/>
    </source>
</evidence>
<dbReference type="Pfam" id="PF22444">
    <property type="entry name" value="PaaX-like_Fer-like"/>
    <property type="match status" value="1"/>
</dbReference>
<dbReference type="Gene3D" id="3.30.70.2670">
    <property type="match status" value="1"/>
</dbReference>
<dbReference type="Gene3D" id="1.10.10.10">
    <property type="entry name" value="Winged helix-like DNA-binding domain superfamily/Winged helix DNA-binding domain"/>
    <property type="match status" value="1"/>
</dbReference>
<dbReference type="InterPro" id="IPR036388">
    <property type="entry name" value="WH-like_DNA-bd_sf"/>
</dbReference>
<evidence type="ECO:0000313" key="4">
    <source>
        <dbReference type="Proteomes" id="UP000693972"/>
    </source>
</evidence>
<dbReference type="EMBL" id="CP078073">
    <property type="protein sequence ID" value="QXL87374.1"/>
    <property type="molecule type" value="Genomic_DNA"/>
</dbReference>
<reference evidence="3 4" key="1">
    <citation type="submission" date="2021-07" db="EMBL/GenBank/DDBJ databases">
        <title>Karlodiniumbacter phycospheric gen. nov., sp. nov., a phycosphere bacterium isolated from karlodinium veneficum.</title>
        <authorList>
            <person name="Peng Y."/>
            <person name="Jiang L."/>
            <person name="Lee J."/>
        </authorList>
    </citation>
    <scope>NUCLEOTIDE SEQUENCE</scope>
    <source>
        <strain evidence="3 4">N5</strain>
    </source>
</reference>
<dbReference type="PANTHER" id="PTHR30319">
    <property type="entry name" value="PHENYLACETIC ACID REGULATOR-RELATED TRANSCRIPTIONAL REPRESSOR"/>
    <property type="match status" value="1"/>
</dbReference>
<dbReference type="GO" id="GO:0006351">
    <property type="term" value="P:DNA-templated transcription"/>
    <property type="evidence" value="ECO:0007669"/>
    <property type="project" value="TreeGrafter"/>
</dbReference>
<dbReference type="Pfam" id="PF07848">
    <property type="entry name" value="PaaX"/>
    <property type="match status" value="1"/>
</dbReference>
<organism evidence="3">
    <name type="scientific">Gymnodinialimonas phycosphaerae</name>
    <dbReference type="NCBI Taxonomy" id="2841589"/>
    <lineage>
        <taxon>Bacteria</taxon>
        <taxon>Pseudomonadati</taxon>
        <taxon>Pseudomonadota</taxon>
        <taxon>Alphaproteobacteria</taxon>
        <taxon>Rhodobacterales</taxon>
        <taxon>Paracoccaceae</taxon>
        <taxon>Gymnodinialimonas</taxon>
    </lineage>
</organism>
<evidence type="ECO:0000259" key="2">
    <source>
        <dbReference type="Pfam" id="PF22444"/>
    </source>
</evidence>
<keyword evidence="4" id="KW-1185">Reference proteome</keyword>
<accession>A0A975TTG7</accession>
<evidence type="ECO:0000313" key="3">
    <source>
        <dbReference type="EMBL" id="QXL87374.1"/>
    </source>
</evidence>
<dbReference type="Proteomes" id="UP000693972">
    <property type="component" value="Unassembled WGS sequence"/>
</dbReference>
<proteinExistence type="predicted"/>
<feature type="domain" description="PaaX-like ferredoxin-like" evidence="2">
    <location>
        <begin position="110"/>
        <end position="153"/>
    </location>
</feature>